<feature type="binding site" evidence="14">
    <location>
        <position position="780"/>
    </location>
    <ligand>
        <name>Mo-molybdopterin</name>
        <dbReference type="ChEBI" id="CHEBI:71302"/>
    </ligand>
    <ligandPart>
        <name>Mo</name>
        <dbReference type="ChEBI" id="CHEBI:28685"/>
    </ligandPart>
</feature>
<dbReference type="InterPro" id="IPR000674">
    <property type="entry name" value="Ald_Oxase/Xan_DH_a/b"/>
</dbReference>
<dbReference type="SUPFAM" id="SSF54665">
    <property type="entry name" value="CO dehydrogenase molybdoprotein N-domain-like"/>
    <property type="match status" value="1"/>
</dbReference>
<feature type="binding site" evidence="14">
    <location>
        <position position="150"/>
    </location>
    <ligand>
        <name>[2Fe-2S] cluster</name>
        <dbReference type="ChEBI" id="CHEBI:190135"/>
        <label>2</label>
    </ligand>
</feature>
<feature type="active site" description="Proton acceptor" evidence="12">
    <location>
        <position position="1233"/>
    </location>
</feature>
<dbReference type="FunFam" id="3.30.365.10:FF:000002">
    <property type="entry name" value="Xanthine dehydrogenase oxidase"/>
    <property type="match status" value="1"/>
</dbReference>
<dbReference type="Gene3D" id="3.30.390.50">
    <property type="entry name" value="CO dehydrogenase flavoprotein, C-terminal domain"/>
    <property type="match status" value="1"/>
</dbReference>
<dbReference type="PROSITE" id="PS51387">
    <property type="entry name" value="FAD_PCMH"/>
    <property type="match status" value="1"/>
</dbReference>
<gene>
    <name evidence="17" type="ORF">Bpfe_026580</name>
</gene>
<evidence type="ECO:0000256" key="3">
    <source>
        <dbReference type="ARBA" id="ARBA00022505"/>
    </source>
</evidence>
<dbReference type="CDD" id="cd00207">
    <property type="entry name" value="fer2"/>
    <property type="match status" value="1"/>
</dbReference>
<dbReference type="FunFam" id="3.30.365.10:FF:000001">
    <property type="entry name" value="Xanthine dehydrogenase oxidase"/>
    <property type="match status" value="1"/>
</dbReference>
<dbReference type="InterPro" id="IPR036856">
    <property type="entry name" value="Ald_Oxase/Xan_DH_a/b_sf"/>
</dbReference>
<evidence type="ECO:0000259" key="16">
    <source>
        <dbReference type="PROSITE" id="PS51387"/>
    </source>
</evidence>
<comment type="cofactor">
    <cofactor evidence="1 13">
        <name>FAD</name>
        <dbReference type="ChEBI" id="CHEBI:57692"/>
    </cofactor>
</comment>
<name>A0AAD8EYP2_BIOPF</name>
<dbReference type="InterPro" id="IPR016167">
    <property type="entry name" value="FAD-bd_PCMH_sub1"/>
</dbReference>
<dbReference type="Pfam" id="PF20256">
    <property type="entry name" value="MoCoBD_2"/>
    <property type="match status" value="1"/>
</dbReference>
<dbReference type="InterPro" id="IPR036683">
    <property type="entry name" value="CO_DH_flav_C_dom_sf"/>
</dbReference>
<dbReference type="SUPFAM" id="SSF54292">
    <property type="entry name" value="2Fe-2S ferredoxin-like"/>
    <property type="match status" value="1"/>
</dbReference>
<dbReference type="InterPro" id="IPR012675">
    <property type="entry name" value="Beta-grasp_dom_sf"/>
</dbReference>
<feature type="binding site" evidence="14">
    <location>
        <position position="73"/>
    </location>
    <ligand>
        <name>[2Fe-2S] cluster</name>
        <dbReference type="ChEBI" id="CHEBI:190135"/>
        <label>1</label>
    </ligand>
</feature>
<dbReference type="InterPro" id="IPR002888">
    <property type="entry name" value="2Fe-2S-bd"/>
</dbReference>
<feature type="binding site" evidence="14">
    <location>
        <position position="893"/>
    </location>
    <ligand>
        <name>Mo-molybdopterin</name>
        <dbReference type="ChEBI" id="CHEBI:71302"/>
    </ligand>
    <ligandPart>
        <name>Mo</name>
        <dbReference type="ChEBI" id="CHEBI:28685"/>
    </ligandPart>
</feature>
<dbReference type="Gene3D" id="3.30.43.10">
    <property type="entry name" value="Uridine Diphospho-n-acetylenolpyruvylglucosamine Reductase, domain 2"/>
    <property type="match status" value="1"/>
</dbReference>
<dbReference type="Pfam" id="PF01799">
    <property type="entry name" value="Fer2_2"/>
    <property type="match status" value="1"/>
</dbReference>
<feature type="binding site" evidence="13">
    <location>
        <position position="408"/>
    </location>
    <ligand>
        <name>FAD</name>
        <dbReference type="ChEBI" id="CHEBI:57692"/>
    </ligand>
</feature>
<dbReference type="SUPFAM" id="SSF55447">
    <property type="entry name" value="CO dehydrogenase flavoprotein C-terminal domain-like"/>
    <property type="match status" value="1"/>
</dbReference>
<dbReference type="Pfam" id="PF02738">
    <property type="entry name" value="MoCoBD_1"/>
    <property type="match status" value="1"/>
</dbReference>
<dbReference type="GO" id="GO:0071949">
    <property type="term" value="F:FAD binding"/>
    <property type="evidence" value="ECO:0007669"/>
    <property type="project" value="InterPro"/>
</dbReference>
<evidence type="ECO:0000256" key="4">
    <source>
        <dbReference type="ARBA" id="ARBA00022630"/>
    </source>
</evidence>
<dbReference type="InterPro" id="IPR037165">
    <property type="entry name" value="AldOxase/xan_DH_Mopterin-bd_sf"/>
</dbReference>
<keyword evidence="3 14" id="KW-0500">Molybdenum</keyword>
<dbReference type="GO" id="GO:0005506">
    <property type="term" value="F:iron ion binding"/>
    <property type="evidence" value="ECO:0007669"/>
    <property type="project" value="InterPro"/>
</dbReference>
<keyword evidence="4" id="KW-0285">Flavoprotein</keyword>
<dbReference type="PANTHER" id="PTHR45444">
    <property type="entry name" value="XANTHINE DEHYDROGENASE"/>
    <property type="match status" value="1"/>
</dbReference>
<dbReference type="Pfam" id="PF00941">
    <property type="entry name" value="FAD_binding_5"/>
    <property type="match status" value="1"/>
</dbReference>
<evidence type="ECO:0000256" key="11">
    <source>
        <dbReference type="ARBA" id="ARBA00034078"/>
    </source>
</evidence>
<dbReference type="Proteomes" id="UP001233172">
    <property type="component" value="Unassembled WGS sequence"/>
</dbReference>
<dbReference type="InterPro" id="IPR036884">
    <property type="entry name" value="2Fe-2S-bd_dom_sf"/>
</dbReference>
<dbReference type="SUPFAM" id="SSF56176">
    <property type="entry name" value="FAD-binding/transporter-associated domain-like"/>
    <property type="match status" value="1"/>
</dbReference>
<evidence type="ECO:0000259" key="15">
    <source>
        <dbReference type="PROSITE" id="PS51085"/>
    </source>
</evidence>
<evidence type="ECO:0000256" key="1">
    <source>
        <dbReference type="ARBA" id="ARBA00001974"/>
    </source>
</evidence>
<dbReference type="Gene3D" id="3.90.1170.50">
    <property type="entry name" value="Aldehyde oxidase/xanthine dehydrogenase, a/b hammerhead"/>
    <property type="match status" value="1"/>
</dbReference>
<evidence type="ECO:0000256" key="14">
    <source>
        <dbReference type="PIRSR" id="PIRSR000127-3"/>
    </source>
</evidence>
<feature type="binding site" evidence="14">
    <location>
        <position position="148"/>
    </location>
    <ligand>
        <name>[2Fe-2S] cluster</name>
        <dbReference type="ChEBI" id="CHEBI:190135"/>
        <label>2</label>
    </ligand>
</feature>
<dbReference type="Gene3D" id="3.30.465.10">
    <property type="match status" value="1"/>
</dbReference>
<dbReference type="PANTHER" id="PTHR45444:SF3">
    <property type="entry name" value="XANTHINE DEHYDROGENASE"/>
    <property type="match status" value="1"/>
</dbReference>
<dbReference type="Gene3D" id="3.10.20.30">
    <property type="match status" value="1"/>
</dbReference>
<dbReference type="InterPro" id="IPR001041">
    <property type="entry name" value="2Fe-2S_ferredoxin-type"/>
</dbReference>
<dbReference type="InterPro" id="IPR016208">
    <property type="entry name" value="Ald_Oxase/xanthine_DH-like"/>
</dbReference>
<dbReference type="InterPro" id="IPR046867">
    <property type="entry name" value="AldOxase/xan_DH_MoCoBD2"/>
</dbReference>
<comment type="cofactor">
    <cofactor evidence="14">
        <name>[2Fe-2S] cluster</name>
        <dbReference type="ChEBI" id="CHEBI:190135"/>
    </cofactor>
    <text evidence="14">Binds 2 [2Fe-2S] clusters.</text>
</comment>
<evidence type="ECO:0000256" key="8">
    <source>
        <dbReference type="ARBA" id="ARBA00023002"/>
    </source>
</evidence>
<evidence type="ECO:0000256" key="13">
    <source>
        <dbReference type="PIRSR" id="PIRSR000127-2"/>
    </source>
</evidence>
<feature type="binding site" evidence="14">
    <location>
        <position position="1058"/>
    </location>
    <ligand>
        <name>Mo-molybdopterin</name>
        <dbReference type="ChEBI" id="CHEBI:71302"/>
    </ligand>
    <ligandPart>
        <name>Mo</name>
        <dbReference type="ChEBI" id="CHEBI:28685"/>
    </ligandPart>
</feature>
<dbReference type="EMBL" id="JASAOG010000207">
    <property type="protein sequence ID" value="KAK0043986.1"/>
    <property type="molecule type" value="Genomic_DNA"/>
</dbReference>
<keyword evidence="9 14" id="KW-0408">Iron</keyword>
<dbReference type="Gene3D" id="3.30.365.10">
    <property type="entry name" value="Aldehyde oxidase/xanthine dehydrogenase, molybdopterin binding domain"/>
    <property type="match status" value="4"/>
</dbReference>
<reference evidence="17" key="2">
    <citation type="submission" date="2023-04" db="EMBL/GenBank/DDBJ databases">
        <authorList>
            <person name="Bu L."/>
            <person name="Lu L."/>
            <person name="Laidemitt M.R."/>
            <person name="Zhang S.M."/>
            <person name="Mutuku M."/>
            <person name="Mkoji G."/>
            <person name="Steinauer M."/>
            <person name="Loker E.S."/>
        </authorList>
    </citation>
    <scope>NUCLEOTIDE SEQUENCE</scope>
    <source>
        <strain evidence="17">KasaAsao</strain>
        <tissue evidence="17">Whole Snail</tissue>
    </source>
</reference>
<feature type="binding site" evidence="14">
    <location>
        <position position="116"/>
    </location>
    <ligand>
        <name>[2Fe-2S] cluster</name>
        <dbReference type="ChEBI" id="CHEBI:190135"/>
        <label>2</label>
    </ligand>
</feature>
<dbReference type="SUPFAM" id="SSF56003">
    <property type="entry name" value="Molybdenum cofactor-binding domain"/>
    <property type="match status" value="1"/>
</dbReference>
<sequence length="1289" mass="140680">MKSSITFSVNEKSYTVGNEYDPATSLLEFLRKTGISVGTKGCCFEGGCGVCLVTVKIIDPVTGNDRTFSINSCCLQLYTCDGLEVTTVEGLGNTSVGLHPIQDRIAKYNGVQCGYCTPGQVMNMYGLLQNNPRPTKKEIEDAFDSTICRCTGYRPILDAMKSFAVDSDIKDVIDIEELEGKVCKKTGQACKGSCKSEKHVGCEQKAVQAERPIHIVGDRSQWFKPLTLTELLTQIKQYSNSNYRLVFGNTGFGVYGEVGPWNYSILIDLRGVKELYSFDVSPTDHITLGSNWTLTNVKEFLAKNTDPSLPYAQTFVDHLNLTASNSIRNLGTWAGNLALKHLHPEFPSDVFTMFETVGAKLNIADGDGTTQIYSLQGFMDLDLQGKVIVSVVLPKFTSPANVAIRTLKTSHRLQQSAAYVTSGFNFVCDETNNYLVKTQPSIVIQGVNKSLIHAVQTEAFLTNKQLGYPSVLKDAINTLSGELVPDSSPLTASATYRKSLAIGHFYKFVLGLCKSKCNVNYVSGGPNLDRPLMTSSQQFGTDDPSVYPATKPIIKFIAGNLTSGEAKFVSDTPILNNQLYAAPVLSMQGNAKIQSIDPSVALQIPGVVRFIQASDIPGENNWRPKQLNEPGAVQELLSSSQILYAGQPIGILVAEDEVTARSALYGVQVSYTDIQPAITSLEEAIQKKSFFKKLDTITKGDAASAMAAAPHRVSGTVHSTDQYNFHLENQAAFCIPSDTGGMEVITTTQWQDGTSETVSQVLGVSESSVTIETPRLGGAFGGKLFYNMPVAGMCAVAAHLTRSPVLMNLDLHTNMRFQGKRTYYIYQYEIGFDDNGKILAIIASAYSDAGPVFINADGNEYTQLWIDSAYFCPNWSWSVQPCKTNKPVATSVRAPGSAPAIFAMENFIDHVATYLKKDHLEVRKVNLFQEGQTTLNGMVLNNCLIGSLVAQLESDINYVARLKAVNDFNQANRWKKRGLHVMPSRYSLGWKGLPHSALVVIHHGDASVSIGHSGIDMGQGINTKAIQVCAYKFGIPMEKIKIKKTNSFVSANTAWTAGTVSSELICAAIMECCDTLLARMAPVKAKLVNPTWEEIVTQCFKDTVDLTASYLNTTNDKSKAYDYNCWCASCSEVELDVLTGQYQITQVDFLYDCGISLNPELDLGQLEGGFLLGCGLFLLEGMTFDSLTGLALTDGTWTYKPPLPKDLPIKFNVKFMRNAPNPMGILRSKAVGEVPVAQGTCPMLALKRAVEAARLEVGSEGWFQFNAPATVENIQQACLNDITKYSLGN</sequence>
<dbReference type="SUPFAM" id="SSF47741">
    <property type="entry name" value="CO dehydrogenase ISP C-domain like"/>
    <property type="match status" value="1"/>
</dbReference>
<evidence type="ECO:0000256" key="2">
    <source>
        <dbReference type="ARBA" id="ARBA00006849"/>
    </source>
</evidence>
<comment type="cofactor">
    <cofactor evidence="11">
        <name>[2Fe-2S] cluster</name>
        <dbReference type="ChEBI" id="CHEBI:190135"/>
    </cofactor>
</comment>
<evidence type="ECO:0000256" key="10">
    <source>
        <dbReference type="ARBA" id="ARBA00023014"/>
    </source>
</evidence>
<feature type="domain" description="FAD-binding PCMH-type" evidence="16">
    <location>
        <begin position="215"/>
        <end position="398"/>
    </location>
</feature>
<comment type="similarity">
    <text evidence="2">Belongs to the xanthine dehydrogenase family.</text>
</comment>
<dbReference type="Pfam" id="PF01315">
    <property type="entry name" value="Ald_Xan_dh_C"/>
    <property type="match status" value="1"/>
</dbReference>
<evidence type="ECO:0000256" key="6">
    <source>
        <dbReference type="ARBA" id="ARBA00022723"/>
    </source>
</evidence>
<evidence type="ECO:0000313" key="17">
    <source>
        <dbReference type="EMBL" id="KAK0043986.1"/>
    </source>
</evidence>
<dbReference type="InterPro" id="IPR008274">
    <property type="entry name" value="AldOxase/xan_DH_MoCoBD1"/>
</dbReference>
<evidence type="ECO:0000256" key="5">
    <source>
        <dbReference type="ARBA" id="ARBA00022714"/>
    </source>
</evidence>
<dbReference type="InterPro" id="IPR036318">
    <property type="entry name" value="FAD-bd_PCMH-like_sf"/>
</dbReference>
<dbReference type="PROSITE" id="PS51085">
    <property type="entry name" value="2FE2S_FER_2"/>
    <property type="match status" value="1"/>
</dbReference>
<evidence type="ECO:0000256" key="12">
    <source>
        <dbReference type="PIRSR" id="PIRSR000127-1"/>
    </source>
</evidence>
<keyword evidence="18" id="KW-1185">Reference proteome</keyword>
<dbReference type="InterPro" id="IPR002346">
    <property type="entry name" value="Mopterin_DH_FAD-bd"/>
</dbReference>
<proteinExistence type="inferred from homology"/>
<dbReference type="InterPro" id="IPR005107">
    <property type="entry name" value="CO_DH_flav_C"/>
</dbReference>
<evidence type="ECO:0000313" key="18">
    <source>
        <dbReference type="Proteomes" id="UP001233172"/>
    </source>
</evidence>
<dbReference type="PIRSF" id="PIRSF000127">
    <property type="entry name" value="Xanthine_DH"/>
    <property type="match status" value="1"/>
</dbReference>
<feature type="binding site" evidence="14">
    <location>
        <position position="48"/>
    </location>
    <ligand>
        <name>[2Fe-2S] cluster</name>
        <dbReference type="ChEBI" id="CHEBI:190135"/>
        <label>1</label>
    </ligand>
</feature>
<feature type="binding site" evidence="14">
    <location>
        <position position="749"/>
    </location>
    <ligand>
        <name>Mo-molybdopterin</name>
        <dbReference type="ChEBI" id="CHEBI:71302"/>
    </ligand>
    <ligandPart>
        <name>Mo</name>
        <dbReference type="ChEBI" id="CHEBI:28685"/>
    </ligandPart>
</feature>
<organism evidence="17 18">
    <name type="scientific">Biomphalaria pfeifferi</name>
    <name type="common">Bloodfluke planorb</name>
    <name type="synonym">Freshwater snail</name>
    <dbReference type="NCBI Taxonomy" id="112525"/>
    <lineage>
        <taxon>Eukaryota</taxon>
        <taxon>Metazoa</taxon>
        <taxon>Spiralia</taxon>
        <taxon>Lophotrochozoa</taxon>
        <taxon>Mollusca</taxon>
        <taxon>Gastropoda</taxon>
        <taxon>Heterobranchia</taxon>
        <taxon>Euthyneura</taxon>
        <taxon>Panpulmonata</taxon>
        <taxon>Hygrophila</taxon>
        <taxon>Lymnaeoidea</taxon>
        <taxon>Planorbidae</taxon>
        <taxon>Biomphalaria</taxon>
    </lineage>
</organism>
<accession>A0AAD8EYP2</accession>
<feature type="binding site" evidence="14">
    <location>
        <position position="43"/>
    </location>
    <ligand>
        <name>[2Fe-2S] cluster</name>
        <dbReference type="ChEBI" id="CHEBI:190135"/>
        <label>1</label>
    </ligand>
</feature>
<dbReference type="InterPro" id="IPR016166">
    <property type="entry name" value="FAD-bd_PCMH"/>
</dbReference>
<feature type="binding site" evidence="14">
    <location>
        <position position="51"/>
    </location>
    <ligand>
        <name>[2Fe-2S] cluster</name>
        <dbReference type="ChEBI" id="CHEBI:190135"/>
        <label>1</label>
    </ligand>
</feature>
<dbReference type="Pfam" id="PF03450">
    <property type="entry name" value="CO_deh_flav_C"/>
    <property type="match status" value="1"/>
</dbReference>
<evidence type="ECO:0000256" key="7">
    <source>
        <dbReference type="ARBA" id="ARBA00022827"/>
    </source>
</evidence>
<dbReference type="PROSITE" id="PS00197">
    <property type="entry name" value="2FE2S_FER_1"/>
    <property type="match status" value="1"/>
</dbReference>
<dbReference type="InterPro" id="IPR036010">
    <property type="entry name" value="2Fe-2S_ferredoxin-like_sf"/>
</dbReference>
<feature type="domain" description="2Fe-2S ferredoxin-type" evidence="15">
    <location>
        <begin position="3"/>
        <end position="91"/>
    </location>
</feature>
<protein>
    <submittedName>
        <fullName evidence="17">Xanthine dehydrogenase</fullName>
    </submittedName>
</protein>
<dbReference type="SMART" id="SM01008">
    <property type="entry name" value="Ald_Xan_dh_C"/>
    <property type="match status" value="1"/>
</dbReference>
<keyword evidence="7 13" id="KW-0274">FAD</keyword>
<keyword evidence="6 14" id="KW-0479">Metal-binding</keyword>
<evidence type="ECO:0000256" key="9">
    <source>
        <dbReference type="ARBA" id="ARBA00023004"/>
    </source>
</evidence>
<feature type="binding site" evidence="14">
    <location>
        <position position="113"/>
    </location>
    <ligand>
        <name>[2Fe-2S] cluster</name>
        <dbReference type="ChEBI" id="CHEBI:190135"/>
        <label>2</label>
    </ligand>
</feature>
<dbReference type="GO" id="GO:0016491">
    <property type="term" value="F:oxidoreductase activity"/>
    <property type="evidence" value="ECO:0007669"/>
    <property type="project" value="UniProtKB-KW"/>
</dbReference>
<dbReference type="InterPro" id="IPR016169">
    <property type="entry name" value="FAD-bd_PCMH_sub2"/>
</dbReference>
<keyword evidence="5 14" id="KW-0001">2Fe-2S</keyword>
<comment type="caution">
    <text evidence="17">The sequence shown here is derived from an EMBL/GenBank/DDBJ whole genome shotgun (WGS) entry which is preliminary data.</text>
</comment>
<dbReference type="GO" id="GO:0051537">
    <property type="term" value="F:2 iron, 2 sulfur cluster binding"/>
    <property type="evidence" value="ECO:0007669"/>
    <property type="project" value="UniProtKB-KW"/>
</dbReference>
<comment type="cofactor">
    <cofactor evidence="14">
        <name>Mo-molybdopterin</name>
        <dbReference type="ChEBI" id="CHEBI:71302"/>
    </cofactor>
    <text evidence="14">Binds 1 Mo-molybdopterin (Mo-MPT) cofactor per subunit.</text>
</comment>
<dbReference type="Gene3D" id="1.10.150.120">
    <property type="entry name" value="[2Fe-2S]-binding domain"/>
    <property type="match status" value="1"/>
</dbReference>
<reference evidence="17" key="1">
    <citation type="journal article" date="2023" name="PLoS Negl. Trop. Dis.">
        <title>A genome sequence for Biomphalaria pfeifferi, the major vector snail for the human-infecting parasite Schistosoma mansoni.</title>
        <authorList>
            <person name="Bu L."/>
            <person name="Lu L."/>
            <person name="Laidemitt M.R."/>
            <person name="Zhang S.M."/>
            <person name="Mutuku M."/>
            <person name="Mkoji G."/>
            <person name="Steinauer M."/>
            <person name="Loker E.S."/>
        </authorList>
    </citation>
    <scope>NUCLEOTIDE SEQUENCE</scope>
    <source>
        <strain evidence="17">KasaAsao</strain>
    </source>
</reference>
<keyword evidence="8" id="KW-0560">Oxidoreductase</keyword>
<dbReference type="InterPro" id="IPR006058">
    <property type="entry name" value="2Fe2S_fd_BS"/>
</dbReference>
<keyword evidence="10 14" id="KW-0411">Iron-sulfur</keyword>